<dbReference type="GO" id="GO:0015935">
    <property type="term" value="C:small ribosomal subunit"/>
    <property type="evidence" value="ECO:0007669"/>
    <property type="project" value="InterPro"/>
</dbReference>
<dbReference type="SUPFAM" id="SSF52313">
    <property type="entry name" value="Ribosomal protein S2"/>
    <property type="match status" value="1"/>
</dbReference>
<dbReference type="PRINTS" id="PR00395">
    <property type="entry name" value="RIBOSOMALS2"/>
</dbReference>
<dbReference type="Pfam" id="PF00318">
    <property type="entry name" value="Ribosomal_S2"/>
    <property type="match status" value="1"/>
</dbReference>
<dbReference type="Gene3D" id="3.40.50.10490">
    <property type="entry name" value="Glucose-6-phosphate isomerase like protein, domain 1"/>
    <property type="match status" value="1"/>
</dbReference>
<dbReference type="NCBIfam" id="TIGR01011">
    <property type="entry name" value="rpsB_bact"/>
    <property type="match status" value="1"/>
</dbReference>
<dbReference type="AlphaFoldDB" id="A0A2M6Z4L0"/>
<dbReference type="PANTHER" id="PTHR12534">
    <property type="entry name" value="30S RIBOSOMAL PROTEIN S2 PROKARYOTIC AND ORGANELLAR"/>
    <property type="match status" value="1"/>
</dbReference>
<dbReference type="GO" id="GO:0006412">
    <property type="term" value="P:translation"/>
    <property type="evidence" value="ECO:0007669"/>
    <property type="project" value="UniProtKB-UniRule"/>
</dbReference>
<protein>
    <recommendedName>
        <fullName evidence="4 5">Small ribosomal subunit protein uS2</fullName>
    </recommendedName>
</protein>
<evidence type="ECO:0000256" key="1">
    <source>
        <dbReference type="ARBA" id="ARBA00006242"/>
    </source>
</evidence>
<dbReference type="GO" id="GO:0003735">
    <property type="term" value="F:structural constituent of ribosome"/>
    <property type="evidence" value="ECO:0007669"/>
    <property type="project" value="InterPro"/>
</dbReference>
<reference evidence="7" key="1">
    <citation type="submission" date="2017-09" db="EMBL/GenBank/DDBJ databases">
        <title>Depth-based differentiation of microbial function through sediment-hosted aquifers and enrichment of novel symbionts in the deep terrestrial subsurface.</title>
        <authorList>
            <person name="Probst A.J."/>
            <person name="Ladd B."/>
            <person name="Jarett J.K."/>
            <person name="Geller-Mcgrath D.E."/>
            <person name="Sieber C.M.K."/>
            <person name="Emerson J.B."/>
            <person name="Anantharaman K."/>
            <person name="Thomas B.C."/>
            <person name="Malmstrom R."/>
            <person name="Stieglmeier M."/>
            <person name="Klingl A."/>
            <person name="Woyke T."/>
            <person name="Ryan C.M."/>
            <person name="Banfield J.F."/>
        </authorList>
    </citation>
    <scope>NUCLEOTIDE SEQUENCE [LARGE SCALE GENOMIC DNA]</scope>
</reference>
<dbReference type="EMBL" id="PEWP01000004">
    <property type="protein sequence ID" value="PIU47312.1"/>
    <property type="molecule type" value="Genomic_DNA"/>
</dbReference>
<dbReference type="InterPro" id="IPR005706">
    <property type="entry name" value="Ribosomal_uS2_bac/mit/plastid"/>
</dbReference>
<dbReference type="InterPro" id="IPR023591">
    <property type="entry name" value="Ribosomal_uS2_flav_dom_sf"/>
</dbReference>
<evidence type="ECO:0000313" key="7">
    <source>
        <dbReference type="Proteomes" id="UP000228777"/>
    </source>
</evidence>
<keyword evidence="2 5" id="KW-0689">Ribosomal protein</keyword>
<sequence>MPVMGKIEDFKIDMDEMMKAGVHIGHSISKLHPKMKDFILGIRNTSHIIDLKKTSQYLIEALKFIQEIIKNGGTLLLIGTKPPFKTLIKEIAEECNLPWVNERWLGGTFTNFGTILKRIKYFKELTRQKETDEFEKYTKKEKIKKEKELEELKIKFEGIKNIEKFPEAVFICDIIKDKLCLKEAKMKGIKTIAIVHTNTDPTLVDYPIPANDDAYLAVKYILEKIKEAILSIKKK</sequence>
<evidence type="ECO:0000256" key="5">
    <source>
        <dbReference type="HAMAP-Rule" id="MF_00291"/>
    </source>
</evidence>
<organism evidence="6 7">
    <name type="scientific">bacterium (Candidatus Gribaldobacteria) CG07_land_8_20_14_0_80_33_18</name>
    <dbReference type="NCBI Taxonomy" id="2014272"/>
    <lineage>
        <taxon>Bacteria</taxon>
        <taxon>Candidatus Gribaldobacteria</taxon>
    </lineage>
</organism>
<dbReference type="InterPro" id="IPR018130">
    <property type="entry name" value="Ribosomal_uS2_CS"/>
</dbReference>
<dbReference type="Proteomes" id="UP000228777">
    <property type="component" value="Unassembled WGS sequence"/>
</dbReference>
<comment type="similarity">
    <text evidence="1 5">Belongs to the universal ribosomal protein uS2 family.</text>
</comment>
<evidence type="ECO:0000256" key="4">
    <source>
        <dbReference type="ARBA" id="ARBA00035256"/>
    </source>
</evidence>
<dbReference type="Gene3D" id="1.10.287.610">
    <property type="entry name" value="Helix hairpin bin"/>
    <property type="match status" value="1"/>
</dbReference>
<dbReference type="CDD" id="cd01425">
    <property type="entry name" value="RPS2"/>
    <property type="match status" value="1"/>
</dbReference>
<dbReference type="PANTHER" id="PTHR12534:SF0">
    <property type="entry name" value="SMALL RIBOSOMAL SUBUNIT PROTEIN US2M"/>
    <property type="match status" value="1"/>
</dbReference>
<dbReference type="HAMAP" id="MF_00291_B">
    <property type="entry name" value="Ribosomal_uS2_B"/>
    <property type="match status" value="1"/>
</dbReference>
<evidence type="ECO:0000256" key="3">
    <source>
        <dbReference type="ARBA" id="ARBA00023274"/>
    </source>
</evidence>
<name>A0A2M6Z4L0_9BACT</name>
<keyword evidence="3 5" id="KW-0687">Ribonucleoprotein</keyword>
<proteinExistence type="inferred from homology"/>
<comment type="caution">
    <text evidence="6">The sequence shown here is derived from an EMBL/GenBank/DDBJ whole genome shotgun (WGS) entry which is preliminary data.</text>
</comment>
<accession>A0A2M6Z4L0</accession>
<dbReference type="InterPro" id="IPR001865">
    <property type="entry name" value="Ribosomal_uS2"/>
</dbReference>
<evidence type="ECO:0000256" key="2">
    <source>
        <dbReference type="ARBA" id="ARBA00022980"/>
    </source>
</evidence>
<gene>
    <name evidence="5 6" type="primary">rpsB</name>
    <name evidence="6" type="ORF">COS93_00075</name>
</gene>
<evidence type="ECO:0000313" key="6">
    <source>
        <dbReference type="EMBL" id="PIU47312.1"/>
    </source>
</evidence>
<dbReference type="PROSITE" id="PS00962">
    <property type="entry name" value="RIBOSOMAL_S2_1"/>
    <property type="match status" value="1"/>
</dbReference>